<reference evidence="2 3" key="1">
    <citation type="journal article" date="2019" name="mSystems">
        <title>Life at home and on the roam: Genomic adaptions reflect the dual lifestyle of an intracellular, facultative symbiont.</title>
        <authorList>
            <person name="Burgsdorf I."/>
        </authorList>
    </citation>
    <scope>NUCLEOTIDE SEQUENCE [LARGE SCALE GENOMIC DNA]</scope>
    <source>
        <strain evidence="2">277cV</strain>
    </source>
</reference>
<keyword evidence="1" id="KW-0812">Transmembrane</keyword>
<feature type="transmembrane region" description="Helical" evidence="1">
    <location>
        <begin position="57"/>
        <end position="76"/>
    </location>
</feature>
<evidence type="ECO:0000256" key="1">
    <source>
        <dbReference type="SAM" id="Phobius"/>
    </source>
</evidence>
<dbReference type="EMBL" id="SRMO01000026">
    <property type="protein sequence ID" value="TGG96189.1"/>
    <property type="molecule type" value="Genomic_DNA"/>
</dbReference>
<evidence type="ECO:0000313" key="2">
    <source>
        <dbReference type="EMBL" id="TGG96189.1"/>
    </source>
</evidence>
<feature type="transmembrane region" description="Helical" evidence="1">
    <location>
        <begin position="115"/>
        <end position="136"/>
    </location>
</feature>
<accession>A0A524RQS1</accession>
<comment type="caution">
    <text evidence="2">The sequence shown here is derived from an EMBL/GenBank/DDBJ whole genome shotgun (WGS) entry which is preliminary data.</text>
</comment>
<organism evidence="2 3">
    <name type="scientific">Aphanocapsa feldmannii 277cV</name>
    <dbReference type="NCBI Taxonomy" id="2507553"/>
    <lineage>
        <taxon>Bacteria</taxon>
        <taxon>Bacillati</taxon>
        <taxon>Cyanobacteriota</taxon>
        <taxon>Cyanophyceae</taxon>
        <taxon>Oscillatoriophycideae</taxon>
        <taxon>Chroococcales</taxon>
        <taxon>Microcystaceae</taxon>
        <taxon>Aphanocapsa</taxon>
    </lineage>
</organism>
<dbReference type="Proteomes" id="UP000317990">
    <property type="component" value="Unassembled WGS sequence"/>
</dbReference>
<protein>
    <recommendedName>
        <fullName evidence="4">HXXEE domain-containing protein</fullName>
    </recommendedName>
</protein>
<dbReference type="AlphaFoldDB" id="A0A524RQS1"/>
<proteinExistence type="predicted"/>
<sequence length="139" mass="15806">MKTEASTVDRAQRLSTLWIAWFLAMLFHVDLGLMPLFHGQSVEIHSHLDAAHLPLLYGSMLGYMLLPLASLVLLSYSGGRANRRWQLWFGIVYSVTNLLHLIADIAIPDRRADQILLMAVLLLIGLAINREAWLWCRRA</sequence>
<keyword evidence="1" id="KW-0472">Membrane</keyword>
<name>A0A524RQS1_9CHRO</name>
<keyword evidence="1" id="KW-1133">Transmembrane helix</keyword>
<evidence type="ECO:0008006" key="4">
    <source>
        <dbReference type="Google" id="ProtNLM"/>
    </source>
</evidence>
<evidence type="ECO:0000313" key="3">
    <source>
        <dbReference type="Proteomes" id="UP000317990"/>
    </source>
</evidence>
<feature type="transmembrane region" description="Helical" evidence="1">
    <location>
        <begin position="16"/>
        <end position="37"/>
    </location>
</feature>
<feature type="transmembrane region" description="Helical" evidence="1">
    <location>
        <begin position="85"/>
        <end position="103"/>
    </location>
</feature>
<gene>
    <name evidence="2" type="ORF">ERJ67_01275</name>
</gene>